<dbReference type="EMBL" id="JARKIE010000071">
    <property type="protein sequence ID" value="KAJ7689580.1"/>
    <property type="molecule type" value="Genomic_DNA"/>
</dbReference>
<proteinExistence type="predicted"/>
<evidence type="ECO:0000313" key="2">
    <source>
        <dbReference type="EMBL" id="KAJ7689580.1"/>
    </source>
</evidence>
<name>A0AAD7DE65_MYCRO</name>
<dbReference type="AlphaFoldDB" id="A0AAD7DE65"/>
<dbReference type="PANTHER" id="PTHR33099">
    <property type="entry name" value="FE2OG DIOXYGENASE DOMAIN-CONTAINING PROTEIN"/>
    <property type="match status" value="1"/>
</dbReference>
<evidence type="ECO:0000256" key="1">
    <source>
        <dbReference type="SAM" id="MobiDB-lite"/>
    </source>
</evidence>
<organism evidence="2 3">
    <name type="scientific">Mycena rosella</name>
    <name type="common">Pink bonnet</name>
    <name type="synonym">Agaricus rosellus</name>
    <dbReference type="NCBI Taxonomy" id="1033263"/>
    <lineage>
        <taxon>Eukaryota</taxon>
        <taxon>Fungi</taxon>
        <taxon>Dikarya</taxon>
        <taxon>Basidiomycota</taxon>
        <taxon>Agaricomycotina</taxon>
        <taxon>Agaricomycetes</taxon>
        <taxon>Agaricomycetidae</taxon>
        <taxon>Agaricales</taxon>
        <taxon>Marasmiineae</taxon>
        <taxon>Mycenaceae</taxon>
        <taxon>Mycena</taxon>
    </lineage>
</organism>
<keyword evidence="3" id="KW-1185">Reference proteome</keyword>
<gene>
    <name evidence="2" type="ORF">B0H17DRAFT_1202218</name>
</gene>
<protein>
    <submittedName>
        <fullName evidence="2">Uncharacterized protein</fullName>
    </submittedName>
</protein>
<evidence type="ECO:0000313" key="3">
    <source>
        <dbReference type="Proteomes" id="UP001221757"/>
    </source>
</evidence>
<feature type="compositionally biased region" description="Acidic residues" evidence="1">
    <location>
        <begin position="43"/>
        <end position="54"/>
    </location>
</feature>
<feature type="compositionally biased region" description="Acidic residues" evidence="1">
    <location>
        <begin position="14"/>
        <end position="24"/>
    </location>
</feature>
<dbReference type="PANTHER" id="PTHR33099:SF7">
    <property type="entry name" value="MYND-TYPE DOMAIN-CONTAINING PROTEIN"/>
    <property type="match status" value="1"/>
</dbReference>
<comment type="caution">
    <text evidence="2">The sequence shown here is derived from an EMBL/GenBank/DDBJ whole genome shotgun (WGS) entry which is preliminary data.</text>
</comment>
<accession>A0AAD7DE65</accession>
<reference evidence="2" key="1">
    <citation type="submission" date="2023-03" db="EMBL/GenBank/DDBJ databases">
        <title>Massive genome expansion in bonnet fungi (Mycena s.s.) driven by repeated elements and novel gene families across ecological guilds.</title>
        <authorList>
            <consortium name="Lawrence Berkeley National Laboratory"/>
            <person name="Harder C.B."/>
            <person name="Miyauchi S."/>
            <person name="Viragh M."/>
            <person name="Kuo A."/>
            <person name="Thoen E."/>
            <person name="Andreopoulos B."/>
            <person name="Lu D."/>
            <person name="Skrede I."/>
            <person name="Drula E."/>
            <person name="Henrissat B."/>
            <person name="Morin E."/>
            <person name="Kohler A."/>
            <person name="Barry K."/>
            <person name="LaButti K."/>
            <person name="Morin E."/>
            <person name="Salamov A."/>
            <person name="Lipzen A."/>
            <person name="Mereny Z."/>
            <person name="Hegedus B."/>
            <person name="Baldrian P."/>
            <person name="Stursova M."/>
            <person name="Weitz H."/>
            <person name="Taylor A."/>
            <person name="Grigoriev I.V."/>
            <person name="Nagy L.G."/>
            <person name="Martin F."/>
            <person name="Kauserud H."/>
        </authorList>
    </citation>
    <scope>NUCLEOTIDE SEQUENCE</scope>
    <source>
        <strain evidence="2">CBHHK067</strain>
    </source>
</reference>
<feature type="region of interest" description="Disordered" evidence="1">
    <location>
        <begin position="1"/>
        <end position="63"/>
    </location>
</feature>
<dbReference type="Proteomes" id="UP001221757">
    <property type="component" value="Unassembled WGS sequence"/>
</dbReference>
<sequence>MESNFASRPPPEIIDIDDDSEDENPGIAKKSQPAVPENTFSDFESDDEDEDGNEVEQKPLLSPSTDIRADFGAALQEGFDFDGVFAFSERYAMGVAPNPCLNIDGLGTVGIPLSEREARAVIATCVAPASDAVSASVIWEIPSEKVHFDNPAWDVWIQDTAGVAAATALNACTPVRPSFRLKKLVIHEASSSTTHYKEPTDDDESNTKIGDFIAVLPSLFQGAQLQLHHTGEAKSLNFAHQSNLSISIVAAYSGVEHTLAGVTSGYRLSLVYDIIFPITHTDVRPMLPEMQGATQKLYNIMLSWKQDASGDVPGSLACLLHHKYSLKSTKFRAQSLTGVDALLISHLYPLARQLKFRIYLAQVQLTVTMTAEAEDEGYGRGYERRRRRHNYYDWDSDPEDDDMDEDEEIDEAEFVDDEESREESLVLTRVVDLRGMPVDVDLDLEVDDILNGSITDQDADTEDFEREDRTTATRTEVYKRTILLIWPKDSDADLSVTVGDIYDYACNRLQSSFTVAPTDTERKLVDQLLRCCMTRPQEAKFPRVVQVLRESADRWNDVAILLHALKACGVDKNTDRMGPEGFVSAYQAFGWAALKDFYSDAMKNDESNVRRHALLARLTQMAAEEEDAEVAVWCTAQADSILRSLSKIDAAQIPWLAELGLSRGGEFLRDVIFPQIQAQMLGKTFWMPFSQRLHQDMRSIPTIAPDVVSGLIVQCVAKTARNLPPFPTRVVKNSYAYTYGRYQAVERHEKSSEAVLEVIKLCVETGNEALCVEIFGKMRAAARLGSFRAEFPPWLYYAELCASVNEYLQTVPATPALDAVFRPFFVDVIDWMISATRTAPGGKTVTPCSLHDQHKAAIMLAAPKAGGITVLKQRLTADALKGHDSGTLQGLARSVAREFPRQALVQDKVALQAYTDLVGGLVRAAIDTFDTTTLVKRGGVYPYYGGGANPSDLMLQLVQFSFELGVPSQCQRLLLRFVPPPAGSTVPQHVSGVLAPFLPVLRQYLVRKGLDFQIEPYKMFAAAVVKAFAEKVMAQKPHEVGAQGVLLQRQAGDRLPSRAVVRSGSPHTLKIAKPASMAALGLWSANSQSGKALLHGLGDPAAQTRILGADYAWVYARIYGLPTAPAPLANANHVLNAQKRAAPAASSTFPVAKKAKTS</sequence>